<protein>
    <submittedName>
        <fullName evidence="2">Uncharacterized protein</fullName>
    </submittedName>
</protein>
<feature type="transmembrane region" description="Helical" evidence="1">
    <location>
        <begin position="51"/>
        <end position="77"/>
    </location>
</feature>
<keyword evidence="3" id="KW-1185">Reference proteome</keyword>
<feature type="transmembrane region" description="Helical" evidence="1">
    <location>
        <begin position="20"/>
        <end position="44"/>
    </location>
</feature>
<keyword evidence="1" id="KW-0812">Transmembrane</keyword>
<gene>
    <name evidence="2" type="ORF">AOX59_01110</name>
</gene>
<proteinExistence type="predicted"/>
<dbReference type="EMBL" id="CP013862">
    <property type="protein sequence ID" value="ALX47318.1"/>
    <property type="molecule type" value="Genomic_DNA"/>
</dbReference>
<sequence>MLNGQAVYEWGISLVEKIDFSYVVLFMIAAVTYYLIRPVIIWLITSQAIRLLNYVMTSFIILLFLMGGIALTAIFQLQLLEAALHSLAAFGGCLVIAHLLKFVFQKKIKRA</sequence>
<keyword evidence="1" id="KW-0472">Membrane</keyword>
<dbReference type="RefSeq" id="WP_068440619.1">
    <property type="nucleotide sequence ID" value="NZ_CP013862.1"/>
</dbReference>
<accession>A0A0U4F158</accession>
<dbReference type="KEGG" id="lao:AOX59_01110"/>
<evidence type="ECO:0000313" key="2">
    <source>
        <dbReference type="EMBL" id="ALX47318.1"/>
    </source>
</evidence>
<evidence type="ECO:0000256" key="1">
    <source>
        <dbReference type="SAM" id="Phobius"/>
    </source>
</evidence>
<dbReference type="Proteomes" id="UP000050331">
    <property type="component" value="Chromosome"/>
</dbReference>
<dbReference type="AlphaFoldDB" id="A0A0U4F158"/>
<keyword evidence="1" id="KW-1133">Transmembrane helix</keyword>
<name>A0A0U4F158_9BACI</name>
<dbReference type="OrthoDB" id="2969985at2"/>
<reference evidence="2 3" key="1">
    <citation type="submission" date="2016-01" db="EMBL/GenBank/DDBJ databases">
        <title>Complete genome sequence of strain Lentibacillus amyloliquefaciens LAM0015T isolated from saline sediment.</title>
        <authorList>
            <person name="Wang J.-L."/>
            <person name="He M.-X."/>
        </authorList>
    </citation>
    <scope>NUCLEOTIDE SEQUENCE [LARGE SCALE GENOMIC DNA]</scope>
    <source>
        <strain evidence="2 3">LAM0015</strain>
    </source>
</reference>
<feature type="transmembrane region" description="Helical" evidence="1">
    <location>
        <begin position="83"/>
        <end position="104"/>
    </location>
</feature>
<organism evidence="2 3">
    <name type="scientific">Lentibacillus amyloliquefaciens</name>
    <dbReference type="NCBI Taxonomy" id="1472767"/>
    <lineage>
        <taxon>Bacteria</taxon>
        <taxon>Bacillati</taxon>
        <taxon>Bacillota</taxon>
        <taxon>Bacilli</taxon>
        <taxon>Bacillales</taxon>
        <taxon>Bacillaceae</taxon>
        <taxon>Lentibacillus</taxon>
    </lineage>
</organism>
<evidence type="ECO:0000313" key="3">
    <source>
        <dbReference type="Proteomes" id="UP000050331"/>
    </source>
</evidence>